<proteinExistence type="predicted"/>
<organism evidence="2 3">
    <name type="scientific">Zea mays</name>
    <name type="common">Maize</name>
    <dbReference type="NCBI Taxonomy" id="4577"/>
    <lineage>
        <taxon>Eukaryota</taxon>
        <taxon>Viridiplantae</taxon>
        <taxon>Streptophyta</taxon>
        <taxon>Embryophyta</taxon>
        <taxon>Tracheophyta</taxon>
        <taxon>Spermatophyta</taxon>
        <taxon>Magnoliopsida</taxon>
        <taxon>Liliopsida</taxon>
        <taxon>Poales</taxon>
        <taxon>Poaceae</taxon>
        <taxon>PACMAD clade</taxon>
        <taxon>Panicoideae</taxon>
        <taxon>Andropogonodae</taxon>
        <taxon>Andropogoneae</taxon>
        <taxon>Tripsacinae</taxon>
        <taxon>Zea</taxon>
    </lineage>
</organism>
<feature type="region of interest" description="Disordered" evidence="1">
    <location>
        <begin position="80"/>
        <end position="108"/>
    </location>
</feature>
<protein>
    <submittedName>
        <fullName evidence="2">Uncharacterized protein</fullName>
    </submittedName>
</protein>
<name>A0A804MUX4_MAIZE</name>
<sequence>MLALFCSSEVRRHHALISAAAASEGVAVPVVRQLQETQGDRGGRIAGTSLCWSLFCGSVSVCLSAITLSLFCSGAPLLSSARPPPQAENAAPLPPATVQPSACSYVHS</sequence>
<evidence type="ECO:0000313" key="2">
    <source>
        <dbReference type="EnsemblPlants" id="Zm00001eb113320_P001"/>
    </source>
</evidence>
<dbReference type="Gramene" id="Zm00001eb113320_T001">
    <property type="protein sequence ID" value="Zm00001eb113320_P001"/>
    <property type="gene ID" value="Zm00001eb113320"/>
</dbReference>
<keyword evidence="3" id="KW-1185">Reference proteome</keyword>
<feature type="compositionally biased region" description="Pro residues" evidence="1">
    <location>
        <begin position="82"/>
        <end position="97"/>
    </location>
</feature>
<evidence type="ECO:0000256" key="1">
    <source>
        <dbReference type="SAM" id="MobiDB-lite"/>
    </source>
</evidence>
<dbReference type="AlphaFoldDB" id="A0A804MUX4"/>
<evidence type="ECO:0000313" key="3">
    <source>
        <dbReference type="Proteomes" id="UP000007305"/>
    </source>
</evidence>
<reference evidence="3" key="1">
    <citation type="submission" date="2015-12" db="EMBL/GenBank/DDBJ databases">
        <title>Update maize B73 reference genome by single molecule sequencing technologies.</title>
        <authorList>
            <consortium name="Maize Genome Sequencing Project"/>
            <person name="Ware D."/>
        </authorList>
    </citation>
    <scope>NUCLEOTIDE SEQUENCE [LARGE SCALE GENOMIC DNA]</scope>
    <source>
        <strain evidence="3">cv. B73</strain>
    </source>
</reference>
<feature type="compositionally biased region" description="Polar residues" evidence="1">
    <location>
        <begin position="98"/>
        <end position="108"/>
    </location>
</feature>
<reference evidence="2" key="2">
    <citation type="submission" date="2019-07" db="EMBL/GenBank/DDBJ databases">
        <authorList>
            <person name="Seetharam A."/>
            <person name="Woodhouse M."/>
            <person name="Cannon E."/>
        </authorList>
    </citation>
    <scope>NUCLEOTIDE SEQUENCE [LARGE SCALE GENOMIC DNA]</scope>
    <source>
        <strain evidence="2">cv. B73</strain>
    </source>
</reference>
<dbReference type="EnsemblPlants" id="Zm00001eb113320_T001">
    <property type="protein sequence ID" value="Zm00001eb113320_P001"/>
    <property type="gene ID" value="Zm00001eb113320"/>
</dbReference>
<dbReference type="InParanoid" id="A0A804MUX4"/>
<accession>A0A804MUX4</accession>
<reference evidence="2" key="3">
    <citation type="submission" date="2021-05" db="UniProtKB">
        <authorList>
            <consortium name="EnsemblPlants"/>
        </authorList>
    </citation>
    <scope>IDENTIFICATION</scope>
    <source>
        <strain evidence="2">cv. B73</strain>
    </source>
</reference>
<dbReference type="Proteomes" id="UP000007305">
    <property type="component" value="Chromosome 2"/>
</dbReference>